<dbReference type="InterPro" id="IPR036051">
    <property type="entry name" value="KRAB_dom_sf"/>
</dbReference>
<dbReference type="RefSeq" id="XP_006037382.1">
    <property type="nucleotide sequence ID" value="XM_006037320.3"/>
</dbReference>
<dbReference type="RefSeq" id="XP_014382108.1">
    <property type="nucleotide sequence ID" value="XM_014526622.2"/>
</dbReference>
<evidence type="ECO:0000313" key="5">
    <source>
        <dbReference type="RefSeq" id="XP_025049557.1"/>
    </source>
</evidence>
<keyword evidence="2" id="KW-1185">Reference proteome</keyword>
<dbReference type="InterPro" id="IPR001909">
    <property type="entry name" value="KRAB"/>
</dbReference>
<dbReference type="PANTHER" id="PTHR23232:SF142">
    <property type="entry name" value="GASTRULA ZINC FINGER PROTEIN XLCGF57.1-LIKE-RELATED"/>
    <property type="match status" value="1"/>
</dbReference>
<dbReference type="RefSeq" id="XP_025049557.1">
    <property type="nucleotide sequence ID" value="XM_025193772.1"/>
</dbReference>
<dbReference type="Gene3D" id="6.10.140.140">
    <property type="match status" value="1"/>
</dbReference>
<dbReference type="KEGG" id="asn:102369608"/>
<evidence type="ECO:0000313" key="4">
    <source>
        <dbReference type="RefSeq" id="XP_014382108.1"/>
    </source>
</evidence>
<organism evidence="3">
    <name type="scientific">Alligator sinensis</name>
    <name type="common">Chinese alligator</name>
    <dbReference type="NCBI Taxonomy" id="38654"/>
    <lineage>
        <taxon>Eukaryota</taxon>
        <taxon>Metazoa</taxon>
        <taxon>Chordata</taxon>
        <taxon>Craniata</taxon>
        <taxon>Vertebrata</taxon>
        <taxon>Euteleostomi</taxon>
        <taxon>Archelosauria</taxon>
        <taxon>Archosauria</taxon>
        <taxon>Crocodylia</taxon>
        <taxon>Alligatoridae</taxon>
        <taxon>Alligatorinae</taxon>
        <taxon>Alligator</taxon>
    </lineage>
</organism>
<dbReference type="SMART" id="SM00349">
    <property type="entry name" value="KRAB"/>
    <property type="match status" value="1"/>
</dbReference>
<dbReference type="CDD" id="cd07765">
    <property type="entry name" value="KRAB_A-box"/>
    <property type="match status" value="1"/>
</dbReference>
<dbReference type="PANTHER" id="PTHR23232">
    <property type="entry name" value="KRAB DOMAIN C2H2 ZINC FINGER"/>
    <property type="match status" value="1"/>
</dbReference>
<reference evidence="3" key="1">
    <citation type="submission" date="2022-04" db="UniProtKB">
        <authorList>
            <consortium name="RefSeq"/>
        </authorList>
    </citation>
    <scope>IDENTIFICATION</scope>
</reference>
<evidence type="ECO:0000313" key="3">
    <source>
        <dbReference type="RefSeq" id="XP_006037382.1"/>
    </source>
</evidence>
<dbReference type="Proteomes" id="UP000189705">
    <property type="component" value="Unplaced"/>
</dbReference>
<dbReference type="PROSITE" id="PS50805">
    <property type="entry name" value="KRAB"/>
    <property type="match status" value="1"/>
</dbReference>
<dbReference type="AlphaFoldDB" id="A0A1U7SKE6"/>
<dbReference type="InterPro" id="IPR050169">
    <property type="entry name" value="Krueppel_C2H2_ZnF"/>
</dbReference>
<protein>
    <submittedName>
        <fullName evidence="3">Uncharacterized protein LOC102369608</fullName>
    </submittedName>
</protein>
<dbReference type="Pfam" id="PF01352">
    <property type="entry name" value="KRAB"/>
    <property type="match status" value="1"/>
</dbReference>
<name>A0A1U7SKE6_ALLSI</name>
<dbReference type="SUPFAM" id="SSF109640">
    <property type="entry name" value="KRAB domain (Kruppel-associated box)"/>
    <property type="match status" value="1"/>
</dbReference>
<evidence type="ECO:0000259" key="1">
    <source>
        <dbReference type="PROSITE" id="PS50805"/>
    </source>
</evidence>
<accession>A0A1U7SKE6</accession>
<evidence type="ECO:0000313" key="2">
    <source>
        <dbReference type="Proteomes" id="UP000189705"/>
    </source>
</evidence>
<dbReference type="GO" id="GO:0006355">
    <property type="term" value="P:regulation of DNA-templated transcription"/>
    <property type="evidence" value="ECO:0007669"/>
    <property type="project" value="InterPro"/>
</dbReference>
<feature type="domain" description="KRAB" evidence="1">
    <location>
        <begin position="33"/>
        <end position="128"/>
    </location>
</feature>
<gene>
    <name evidence="3 4 5" type="primary">LOC102369608</name>
</gene>
<proteinExistence type="predicted"/>
<dbReference type="GeneID" id="102369608"/>
<sequence>MAQPTESCHAKGSWRQLEQETLMGKRLCLQLWEAFEAMAVYFTQEEWELLEDVQKGLYQDQMLRNCGALIFLGKDVSCSPRLFVAQQRLCRPFLLWAFTCYNRCLLPSVLRIQGSWYLCFQPCRICKVYVLNSPSCSILPLDGMIAFVATAVLITSSLPLPCWVMALSPREKCYGQPVLDSVPCCQASLETFPEKKLIPIPLPGMTLRRQMLSSHQCVQLLFVLVSCKPVRFHLSALYHDRSLHVHPCSWELCQSRTHFIPQSGQCFVSYNHPPHHLTDKGHHLSMASPCGAFSFLLSVNPPLSFKASIKSLSSLDAFPKCQLVICHPVPSHRCFLTTPRKQDIDVQHLT</sequence>